<dbReference type="InterPro" id="IPR007344">
    <property type="entry name" value="GrpB/CoaE"/>
</dbReference>
<organism evidence="1 2">
    <name type="scientific">Blastomonas fulva</name>
    <dbReference type="NCBI Taxonomy" id="1550728"/>
    <lineage>
        <taxon>Bacteria</taxon>
        <taxon>Pseudomonadati</taxon>
        <taxon>Pseudomonadota</taxon>
        <taxon>Alphaproteobacteria</taxon>
        <taxon>Sphingomonadales</taxon>
        <taxon>Sphingomonadaceae</taxon>
        <taxon>Blastomonas</taxon>
    </lineage>
</organism>
<accession>A0ABM6M7C8</accession>
<name>A0ABM6M7C8_9SPHN</name>
<protein>
    <recommendedName>
        <fullName evidence="3">GrpB family protein</fullName>
    </recommendedName>
</protein>
<evidence type="ECO:0008006" key="3">
    <source>
        <dbReference type="Google" id="ProtNLM"/>
    </source>
</evidence>
<keyword evidence="2" id="KW-1185">Reference proteome</keyword>
<dbReference type="PANTHER" id="PTHR34822:SF1">
    <property type="entry name" value="GRPB FAMILY PROTEIN"/>
    <property type="match status" value="1"/>
</dbReference>
<reference evidence="1 2" key="1">
    <citation type="submission" date="2017-03" db="EMBL/GenBank/DDBJ databases">
        <title>Complete genome sequence of Blastomonas fulva degrading microcsystin LR.</title>
        <authorList>
            <person name="Lee H.-g."/>
            <person name="Jin L."/>
            <person name="oh H.-M."/>
        </authorList>
    </citation>
    <scope>NUCLEOTIDE SEQUENCE [LARGE SCALE GENOMIC DNA]</scope>
    <source>
        <strain evidence="1 2">T2</strain>
    </source>
</reference>
<dbReference type="EMBL" id="CP020083">
    <property type="protein sequence ID" value="ASR51778.1"/>
    <property type="molecule type" value="Genomic_DNA"/>
</dbReference>
<dbReference type="RefSeq" id="WP_117352329.1">
    <property type="nucleotide sequence ID" value="NZ_CP020083.1"/>
</dbReference>
<dbReference type="InterPro" id="IPR043519">
    <property type="entry name" value="NT_sf"/>
</dbReference>
<sequence>MVEIIAHNPLWKKDFMAEREAIRSAMGESLITLHHIGSTAIPGIHAKPVIDMLAVATSLDALEEAAPALAALGYQAMGAYGIDGRRYFRKDDASGRRTHHLHGYAAGSADIERHLAFRDYLRAHPDIAARYSLLKQRLVAGAEDYIEGKAPFVLETQTDALAWYRGRPRAY</sequence>
<dbReference type="Proteomes" id="UP000258016">
    <property type="component" value="Chromosome"/>
</dbReference>
<dbReference type="Gene3D" id="3.30.460.10">
    <property type="entry name" value="Beta Polymerase, domain 2"/>
    <property type="match status" value="1"/>
</dbReference>
<gene>
    <name evidence="1" type="ORF">B5J99_10160</name>
</gene>
<evidence type="ECO:0000313" key="1">
    <source>
        <dbReference type="EMBL" id="ASR51778.1"/>
    </source>
</evidence>
<dbReference type="Pfam" id="PF04229">
    <property type="entry name" value="GrpB"/>
    <property type="match status" value="1"/>
</dbReference>
<dbReference type="SUPFAM" id="SSF81301">
    <property type="entry name" value="Nucleotidyltransferase"/>
    <property type="match status" value="1"/>
</dbReference>
<dbReference type="GeneID" id="303485931"/>
<evidence type="ECO:0000313" key="2">
    <source>
        <dbReference type="Proteomes" id="UP000258016"/>
    </source>
</evidence>
<dbReference type="PANTHER" id="PTHR34822">
    <property type="entry name" value="GRPB DOMAIN PROTEIN (AFU_ORTHOLOGUE AFUA_1G01530)"/>
    <property type="match status" value="1"/>
</dbReference>
<proteinExistence type="predicted"/>